<dbReference type="GO" id="GO:0005737">
    <property type="term" value="C:cytoplasm"/>
    <property type="evidence" value="ECO:0007669"/>
    <property type="project" value="UniProtKB-SubCell"/>
</dbReference>
<dbReference type="Gene3D" id="3.40.50.300">
    <property type="entry name" value="P-loop containing nucleotide triphosphate hydrolases"/>
    <property type="match status" value="1"/>
</dbReference>
<dbReference type="InterPro" id="IPR041267">
    <property type="entry name" value="NLRP_HD2"/>
</dbReference>
<dbReference type="SMART" id="SM01288">
    <property type="entry name" value="FISNA"/>
    <property type="match status" value="1"/>
</dbReference>
<dbReference type="InterPro" id="IPR043136">
    <property type="entry name" value="B30.2/SPRY_sf"/>
</dbReference>
<dbReference type="PROSITE" id="PS50837">
    <property type="entry name" value="NACHT"/>
    <property type="match status" value="1"/>
</dbReference>
<dbReference type="SUPFAM" id="SSF52047">
    <property type="entry name" value="RNI-like"/>
    <property type="match status" value="1"/>
</dbReference>
<dbReference type="AlphaFoldDB" id="A0A3P8Z9S1"/>
<keyword evidence="4" id="KW-0677">Repeat</keyword>
<keyword evidence="3" id="KW-0433">Leucine-rich repeat</keyword>
<evidence type="ECO:0000256" key="6">
    <source>
        <dbReference type="ARBA" id="ARBA00022840"/>
    </source>
</evidence>
<accession>A0A3P8Z9S1</accession>
<feature type="domain" description="Pyrin" evidence="8">
    <location>
        <begin position="23"/>
        <end position="112"/>
    </location>
</feature>
<dbReference type="Pfam" id="PF17776">
    <property type="entry name" value="NLRC4_HD2"/>
    <property type="match status" value="1"/>
</dbReference>
<evidence type="ECO:0000259" key="8">
    <source>
        <dbReference type="PROSITE" id="PS50824"/>
    </source>
</evidence>
<dbReference type="InterPro" id="IPR007111">
    <property type="entry name" value="NACHT_NTPase"/>
</dbReference>
<name>A0A3P8Z9S1_ESOLU</name>
<dbReference type="GO" id="GO:0005524">
    <property type="term" value="F:ATP binding"/>
    <property type="evidence" value="ECO:0007669"/>
    <property type="project" value="UniProtKB-KW"/>
</dbReference>
<dbReference type="InterPro" id="IPR004020">
    <property type="entry name" value="DAPIN"/>
</dbReference>
<keyword evidence="6" id="KW-0067">ATP-binding</keyword>
<dbReference type="InterPro" id="IPR001870">
    <property type="entry name" value="B30.2/SPRY"/>
</dbReference>
<dbReference type="PROSITE" id="PS50824">
    <property type="entry name" value="DAPIN"/>
    <property type="match status" value="1"/>
</dbReference>
<evidence type="ECO:0008006" key="12">
    <source>
        <dbReference type="Google" id="ProtNLM"/>
    </source>
</evidence>
<dbReference type="InterPro" id="IPR011029">
    <property type="entry name" value="DEATH-like_dom_sf"/>
</dbReference>
<reference evidence="11" key="1">
    <citation type="journal article" date="2014" name="PLoS ONE">
        <title>The genome and linkage map of the northern pike (Esox lucius): conserved synteny revealed between the salmonid sister group and the Neoteleostei.</title>
        <authorList>
            <person name="Rondeau E.B."/>
            <person name="Minkley D.R."/>
            <person name="Leong J.S."/>
            <person name="Messmer A.M."/>
            <person name="Jantzen J.R."/>
            <person name="von Schalburg K.R."/>
            <person name="Lemon C."/>
            <person name="Bird N.H."/>
            <person name="Koop B.F."/>
        </authorList>
    </citation>
    <scope>NUCLEOTIDE SEQUENCE</scope>
</reference>
<reference evidence="10" key="4">
    <citation type="submission" date="2025-09" db="UniProtKB">
        <authorList>
            <consortium name="Ensembl"/>
        </authorList>
    </citation>
    <scope>IDENTIFICATION</scope>
</reference>
<dbReference type="Gene3D" id="1.10.533.10">
    <property type="entry name" value="Death Domain, Fas"/>
    <property type="match status" value="1"/>
</dbReference>
<dbReference type="SMART" id="SM00589">
    <property type="entry name" value="PRY"/>
    <property type="match status" value="1"/>
</dbReference>
<evidence type="ECO:0000256" key="2">
    <source>
        <dbReference type="ARBA" id="ARBA00022490"/>
    </source>
</evidence>
<dbReference type="SMART" id="SM00449">
    <property type="entry name" value="SPRY"/>
    <property type="match status" value="1"/>
</dbReference>
<sequence>MMWLKSITKNRPVLLFTSVKGSMSASSSHASTSVSEQLLAVLEQLTNEELKTFQWYLKQPVLDGSAPLPVCRLENAKREDTVDQMVQTYGKSVSLKISHHILEKMKRNDLAESEFQAIIPIQDVPDASLHFSSNPETEDHVKDPILTAVNATDDGPSYMDVEKYQSKFKDNLKQLQHVFEGVARQGNKTNLNKIFTELYITEGRSGEVNNEHEVRQIEIASMKPASTQETPIECNDIFTLSPGQDKPIRTVLTKGVAGIGKTFSVLKFILDWAEGKANQDIQFIFSLPFRELNLMREKKMSLVDLIHDCIKEAKVIEKEFLKQVFKKVHELGSTKYKDSKYTFLFVLDGLDECRLSLDFKKIDSWDDPTKLTSVDVLLTNLIKGNLLPSARLWITSRPAAANQIPSGCVDQVTEVRGFNDTQKERYFRKRFEDENLANRIILHIKTSRSLYIMCHIPVFCWIAATVLERVLRTDGGETPKTLTQLFIGLLVFQAKQMNDKYLEKGEGDPNWDEDKIMALGKLAFHQLRTGNLIFYKSDLLECGIDVQDLDCLGVFTEIFREDYGPFQEKVYCFIHLSIQEFLAALYVFLSFSNRKVNLLTKGQSVFRNPFMKFKNPATSFYKSAVDKALKGDSGHLDLFLRFLLGLSLESNQFYLRGLLTQTRTTASSSRCWEKTVKYIKRKIRRNPSPERCVNLFHCLNELKDHSLVEEIQNYLSTGSVSREELSNTQWSALVFVLLTSEEELDVFDLKKYNRSEKGLLKLLPVVKACRTALLNGCNLTERCCEALALAVNTSCLKELDLSDNNLKDSGVRLLSAGLESPQCKLETLRLSFCGITEKGCATLASVLKSESSNLRELDLSDNDLRNTGAELISVGLENRLCKLEKLRLSFCGVAKKGCASLASALRSNPSHLRELDLSYNYEGANLLSARLKDPNCRLEKLDMGSGDFKIAPGQMKYARALSLDPNTAHQHLSLSKENRKVMRVDEKQCYPDHPDRFGSCEQVLCREGLSGPRPCYWEAEWCGEWAVIGVAYKGISKTGGRKDCVLGFNRKSWSLECSNHSNTTWHNNDGQEFPAQSCTYHRVGVYLDWSAGILSFSRVSSDKLQTVTHLHTFQSKFTEPLYPGFYVGSGSSVTLR</sequence>
<dbReference type="InterPro" id="IPR032675">
    <property type="entry name" value="LRR_dom_sf"/>
</dbReference>
<organism evidence="10 11">
    <name type="scientific">Esox lucius</name>
    <name type="common">Northern pike</name>
    <dbReference type="NCBI Taxonomy" id="8010"/>
    <lineage>
        <taxon>Eukaryota</taxon>
        <taxon>Metazoa</taxon>
        <taxon>Chordata</taxon>
        <taxon>Craniata</taxon>
        <taxon>Vertebrata</taxon>
        <taxon>Euteleostomi</taxon>
        <taxon>Actinopterygii</taxon>
        <taxon>Neopterygii</taxon>
        <taxon>Teleostei</taxon>
        <taxon>Protacanthopterygii</taxon>
        <taxon>Esociformes</taxon>
        <taxon>Esocidae</taxon>
        <taxon>Esox</taxon>
    </lineage>
</organism>
<protein>
    <recommendedName>
        <fullName evidence="12">B30.2/SPRY domain-containing protein</fullName>
    </recommendedName>
</protein>
<evidence type="ECO:0000259" key="7">
    <source>
        <dbReference type="PROSITE" id="PS50188"/>
    </source>
</evidence>
<feature type="domain" description="NACHT" evidence="9">
    <location>
        <begin position="249"/>
        <end position="400"/>
    </location>
</feature>
<dbReference type="InterPro" id="IPR006574">
    <property type="entry name" value="PRY"/>
</dbReference>
<dbReference type="Bgee" id="ENSELUG00000001016">
    <property type="expression patterns" value="Expressed in head kidney and 9 other cell types or tissues"/>
</dbReference>
<dbReference type="Pfam" id="PF14484">
    <property type="entry name" value="FISNA"/>
    <property type="match status" value="1"/>
</dbReference>
<dbReference type="SMART" id="SM00368">
    <property type="entry name" value="LRR_RI"/>
    <property type="match status" value="5"/>
</dbReference>
<dbReference type="Pfam" id="PF05729">
    <property type="entry name" value="NACHT"/>
    <property type="match status" value="1"/>
</dbReference>
<dbReference type="Proteomes" id="UP000265140">
    <property type="component" value="Chromosome 3"/>
</dbReference>
<dbReference type="InterPro" id="IPR003879">
    <property type="entry name" value="Butyrophylin_SPRY"/>
</dbReference>
<dbReference type="InterPro" id="IPR027417">
    <property type="entry name" value="P-loop_NTPase"/>
</dbReference>
<dbReference type="PRINTS" id="PR01407">
    <property type="entry name" value="BUTYPHLNCDUF"/>
</dbReference>
<dbReference type="PROSITE" id="PS50188">
    <property type="entry name" value="B302_SPRY"/>
    <property type="match status" value="1"/>
</dbReference>
<dbReference type="Pfam" id="PF00622">
    <property type="entry name" value="SPRY"/>
    <property type="match status" value="1"/>
</dbReference>
<dbReference type="Pfam" id="PF13516">
    <property type="entry name" value="LRR_6"/>
    <property type="match status" value="4"/>
</dbReference>
<dbReference type="SUPFAM" id="SSF49899">
    <property type="entry name" value="Concanavalin A-like lectins/glucanases"/>
    <property type="match status" value="1"/>
</dbReference>
<dbReference type="PANTHER" id="PTHR24106">
    <property type="entry name" value="NACHT, LRR AND CARD DOMAINS-CONTAINING"/>
    <property type="match status" value="1"/>
</dbReference>
<dbReference type="CDD" id="cd08321">
    <property type="entry name" value="Pyrin_ASC-like"/>
    <property type="match status" value="1"/>
</dbReference>
<dbReference type="SUPFAM" id="SSF47986">
    <property type="entry name" value="DEATH domain"/>
    <property type="match status" value="1"/>
</dbReference>
<evidence type="ECO:0000256" key="1">
    <source>
        <dbReference type="ARBA" id="ARBA00004496"/>
    </source>
</evidence>
<evidence type="ECO:0000256" key="3">
    <source>
        <dbReference type="ARBA" id="ARBA00022614"/>
    </source>
</evidence>
<reference evidence="10" key="2">
    <citation type="submission" date="2020-02" db="EMBL/GenBank/DDBJ databases">
        <title>Esox lucius (northern pike) genome, fEsoLuc1, primary haplotype.</title>
        <authorList>
            <person name="Myers G."/>
            <person name="Karagic N."/>
            <person name="Meyer A."/>
            <person name="Pippel M."/>
            <person name="Reichard M."/>
            <person name="Winkler S."/>
            <person name="Tracey A."/>
            <person name="Sims Y."/>
            <person name="Howe K."/>
            <person name="Rhie A."/>
            <person name="Formenti G."/>
            <person name="Durbin R."/>
            <person name="Fedrigo O."/>
            <person name="Jarvis E.D."/>
        </authorList>
    </citation>
    <scope>NUCLEOTIDE SEQUENCE [LARGE SCALE GENOMIC DNA]</scope>
</reference>
<dbReference type="InterPro" id="IPR041075">
    <property type="entry name" value="NOD1/2_WH"/>
</dbReference>
<dbReference type="SMART" id="SM01289">
    <property type="entry name" value="PYRIN"/>
    <property type="match status" value="1"/>
</dbReference>
<dbReference type="InterPro" id="IPR029495">
    <property type="entry name" value="NACHT-assoc"/>
</dbReference>
<dbReference type="Gene3D" id="3.80.10.10">
    <property type="entry name" value="Ribonuclease Inhibitor"/>
    <property type="match status" value="2"/>
</dbReference>
<dbReference type="Pfam" id="PF17779">
    <property type="entry name" value="WHD_NOD2"/>
    <property type="match status" value="1"/>
</dbReference>
<proteinExistence type="predicted"/>
<dbReference type="FunFam" id="3.40.50.300:FF:001524">
    <property type="entry name" value="Si:dkey-126g1.7"/>
    <property type="match status" value="1"/>
</dbReference>
<dbReference type="Ensembl" id="ENSELUT00000037154.3">
    <property type="protein sequence ID" value="ENSELUP00000025460.3"/>
    <property type="gene ID" value="ENSELUG00000001016.3"/>
</dbReference>
<dbReference type="FunFam" id="3.80.10.10:FF:000100">
    <property type="entry name" value="Si:dkey-11n14.1"/>
    <property type="match status" value="1"/>
</dbReference>
<dbReference type="Gene3D" id="2.60.120.920">
    <property type="match status" value="1"/>
</dbReference>
<keyword evidence="5" id="KW-0547">Nucleotide-binding</keyword>
<feature type="domain" description="B30.2/SPRY" evidence="7">
    <location>
        <begin position="939"/>
        <end position="1136"/>
    </location>
</feature>
<keyword evidence="11" id="KW-1185">Reference proteome</keyword>
<evidence type="ECO:0000259" key="9">
    <source>
        <dbReference type="PROSITE" id="PS50837"/>
    </source>
</evidence>
<dbReference type="InterPro" id="IPR051261">
    <property type="entry name" value="NLR"/>
</dbReference>
<dbReference type="GeneTree" id="ENSGT01150000286904"/>
<comment type="subcellular location">
    <subcellularLocation>
        <location evidence="1">Cytoplasm</location>
    </subcellularLocation>
</comment>
<evidence type="ECO:0000256" key="5">
    <source>
        <dbReference type="ARBA" id="ARBA00022741"/>
    </source>
</evidence>
<evidence type="ECO:0000313" key="11">
    <source>
        <dbReference type="Proteomes" id="UP000265140"/>
    </source>
</evidence>
<dbReference type="InterPro" id="IPR003877">
    <property type="entry name" value="SPRY_dom"/>
</dbReference>
<dbReference type="CDD" id="cd16040">
    <property type="entry name" value="SPRY_PRY_SNTX"/>
    <property type="match status" value="1"/>
</dbReference>
<keyword evidence="2" id="KW-0963">Cytoplasm</keyword>
<dbReference type="Pfam" id="PF13765">
    <property type="entry name" value="PRY"/>
    <property type="match status" value="1"/>
</dbReference>
<evidence type="ECO:0000256" key="4">
    <source>
        <dbReference type="ARBA" id="ARBA00022737"/>
    </source>
</evidence>
<dbReference type="Pfam" id="PF02758">
    <property type="entry name" value="PYRIN"/>
    <property type="match status" value="1"/>
</dbReference>
<dbReference type="InterPro" id="IPR001611">
    <property type="entry name" value="Leu-rich_rpt"/>
</dbReference>
<evidence type="ECO:0000313" key="10">
    <source>
        <dbReference type="Ensembl" id="ENSELUP00000025460.3"/>
    </source>
</evidence>
<dbReference type="InterPro" id="IPR013320">
    <property type="entry name" value="ConA-like_dom_sf"/>
</dbReference>
<reference evidence="10" key="3">
    <citation type="submission" date="2025-08" db="UniProtKB">
        <authorList>
            <consortium name="Ensembl"/>
        </authorList>
    </citation>
    <scope>IDENTIFICATION</scope>
</reference>